<feature type="domain" description="Serine-threonine/tyrosine-protein kinase catalytic" evidence="1">
    <location>
        <begin position="32"/>
        <end position="227"/>
    </location>
</feature>
<organism evidence="2 3">
    <name type="scientific">Acrodontium crateriforme</name>
    <dbReference type="NCBI Taxonomy" id="150365"/>
    <lineage>
        <taxon>Eukaryota</taxon>
        <taxon>Fungi</taxon>
        <taxon>Dikarya</taxon>
        <taxon>Ascomycota</taxon>
        <taxon>Pezizomycotina</taxon>
        <taxon>Dothideomycetes</taxon>
        <taxon>Dothideomycetidae</taxon>
        <taxon>Mycosphaerellales</taxon>
        <taxon>Teratosphaeriaceae</taxon>
        <taxon>Acrodontium</taxon>
    </lineage>
</organism>
<dbReference type="AlphaFoldDB" id="A0AAQ3LYM4"/>
<gene>
    <name evidence="2" type="ORF">R9X50_00033600</name>
</gene>
<evidence type="ECO:0000313" key="2">
    <source>
        <dbReference type="EMBL" id="WPG97559.1"/>
    </source>
</evidence>
<keyword evidence="3" id="KW-1185">Reference proteome</keyword>
<protein>
    <recommendedName>
        <fullName evidence="1">Serine-threonine/tyrosine-protein kinase catalytic domain-containing protein</fullName>
    </recommendedName>
</protein>
<dbReference type="InterPro" id="IPR011009">
    <property type="entry name" value="Kinase-like_dom_sf"/>
</dbReference>
<dbReference type="GO" id="GO:0004674">
    <property type="term" value="F:protein serine/threonine kinase activity"/>
    <property type="evidence" value="ECO:0007669"/>
    <property type="project" value="TreeGrafter"/>
</dbReference>
<reference evidence="2 3" key="1">
    <citation type="submission" date="2023-11" db="EMBL/GenBank/DDBJ databases">
        <title>An acidophilic fungus is an integral part of prey digestion in a carnivorous sundew plant.</title>
        <authorList>
            <person name="Tsai I.J."/>
        </authorList>
    </citation>
    <scope>NUCLEOTIDE SEQUENCE [LARGE SCALE GENOMIC DNA]</scope>
    <source>
        <strain evidence="2">169a</strain>
    </source>
</reference>
<dbReference type="SUPFAM" id="SSF56112">
    <property type="entry name" value="Protein kinase-like (PK-like)"/>
    <property type="match status" value="1"/>
</dbReference>
<dbReference type="InterPro" id="IPR053235">
    <property type="entry name" value="Ser_Thr_kinase"/>
</dbReference>
<dbReference type="Gene3D" id="1.10.510.10">
    <property type="entry name" value="Transferase(Phosphotransferase) domain 1"/>
    <property type="match status" value="1"/>
</dbReference>
<sequence>MGTTPNKWSTVPEEPSYWQPPGVQRNVAYRLDALQEEADRYQHIGPHDNLVTFKEVTDEGFLLFEYCERGTLRDVIGGALACDDKTKFGSQITRCLIHLHNSNYIHCDLNVDNVFITAAMDAKVGDLHGQLYRSDGTIEMPTMSEENPKSRHPHAGEDEFSINTDVLTPGTLLYHKWHGTPPFPELNEYTQDEEIQTKYREGNCPVDSSQARGIDEVISKCWRSKYKDAKEVLNDMTDLFS</sequence>
<dbReference type="Proteomes" id="UP001303373">
    <property type="component" value="Chromosome 1"/>
</dbReference>
<dbReference type="Pfam" id="PF07714">
    <property type="entry name" value="PK_Tyr_Ser-Thr"/>
    <property type="match status" value="1"/>
</dbReference>
<dbReference type="GO" id="GO:0005737">
    <property type="term" value="C:cytoplasm"/>
    <property type="evidence" value="ECO:0007669"/>
    <property type="project" value="TreeGrafter"/>
</dbReference>
<name>A0AAQ3LYM4_9PEZI</name>
<dbReference type="PANTHER" id="PTHR24361">
    <property type="entry name" value="MITOGEN-ACTIVATED KINASE KINASE KINASE"/>
    <property type="match status" value="1"/>
</dbReference>
<proteinExistence type="predicted"/>
<accession>A0AAQ3LYM4</accession>
<dbReference type="InterPro" id="IPR001245">
    <property type="entry name" value="Ser-Thr/Tyr_kinase_cat_dom"/>
</dbReference>
<evidence type="ECO:0000259" key="1">
    <source>
        <dbReference type="Pfam" id="PF07714"/>
    </source>
</evidence>
<dbReference type="EMBL" id="CP138580">
    <property type="protein sequence ID" value="WPG97559.1"/>
    <property type="molecule type" value="Genomic_DNA"/>
</dbReference>
<evidence type="ECO:0000313" key="3">
    <source>
        <dbReference type="Proteomes" id="UP001303373"/>
    </source>
</evidence>